<evidence type="ECO:0000313" key="2">
    <source>
        <dbReference type="Proteomes" id="UP000240419"/>
    </source>
</evidence>
<dbReference type="RefSeq" id="WP_106842068.1">
    <property type="nucleotide sequence ID" value="NZ_JBCNIW010000014.1"/>
</dbReference>
<keyword evidence="2" id="KW-1185">Reference proteome</keyword>
<dbReference type="Proteomes" id="UP000240419">
    <property type="component" value="Unassembled WGS sequence"/>
</dbReference>
<organism evidence="1 2">
    <name type="scientific">Brevibacillus fortis</name>
    <dbReference type="NCBI Taxonomy" id="2126352"/>
    <lineage>
        <taxon>Bacteria</taxon>
        <taxon>Bacillati</taxon>
        <taxon>Bacillota</taxon>
        <taxon>Bacilli</taxon>
        <taxon>Bacillales</taxon>
        <taxon>Paenibacillaceae</taxon>
        <taxon>Brevibacillus</taxon>
    </lineage>
</organism>
<protein>
    <submittedName>
        <fullName evidence="1">Rhodanese-related sulfurtransferase</fullName>
    </submittedName>
</protein>
<dbReference type="AlphaFoldDB" id="A0A2P7UFW7"/>
<name>A0A2P7UFW7_9BACL</name>
<dbReference type="Pfam" id="PF15580">
    <property type="entry name" value="Imm53"/>
    <property type="match status" value="1"/>
</dbReference>
<comment type="caution">
    <text evidence="1">The sequence shown here is derived from an EMBL/GenBank/DDBJ whole genome shotgun (WGS) entry which is preliminary data.</text>
</comment>
<proteinExistence type="predicted"/>
<dbReference type="EMBL" id="PXZM01000065">
    <property type="protein sequence ID" value="PSJ85850.1"/>
    <property type="molecule type" value="Genomic_DNA"/>
</dbReference>
<accession>A0A2P7UFW7</accession>
<gene>
    <name evidence="1" type="ORF">C7R93_29125</name>
</gene>
<evidence type="ECO:0000313" key="1">
    <source>
        <dbReference type="EMBL" id="PSJ85850.1"/>
    </source>
</evidence>
<dbReference type="GO" id="GO:0016740">
    <property type="term" value="F:transferase activity"/>
    <property type="evidence" value="ECO:0007669"/>
    <property type="project" value="UniProtKB-KW"/>
</dbReference>
<keyword evidence="1" id="KW-0808">Transferase</keyword>
<sequence length="96" mass="11393">MELIKWLENYYSSNCDGDWEHGYGITICTIDNPGWSIKVNLRETPLENKRPFQKYVVERTENDWVHCRLKDGCFEAFGGPKNLNEILEFFKQWAES</sequence>
<reference evidence="1 2" key="1">
    <citation type="submission" date="2018-03" db="EMBL/GenBank/DDBJ databases">
        <title>Brevisbacillus phylogenomics.</title>
        <authorList>
            <person name="Dunlap C."/>
        </authorList>
    </citation>
    <scope>NUCLEOTIDE SEQUENCE [LARGE SCALE GENOMIC DNA]</scope>
    <source>
        <strain evidence="1 2">NRRL NRS-1210</strain>
    </source>
</reference>
<dbReference type="InterPro" id="IPR028228">
    <property type="entry name" value="Imm53"/>
</dbReference>
<dbReference type="OrthoDB" id="3533713at2"/>